<evidence type="ECO:0000256" key="7">
    <source>
        <dbReference type="ARBA" id="ARBA00022989"/>
    </source>
</evidence>
<dbReference type="PANTHER" id="PTHR30183">
    <property type="entry name" value="MOLYBDENUM TRANSPORT SYSTEM PERMEASE PROTEIN MODB"/>
    <property type="match status" value="1"/>
</dbReference>
<dbReference type="CDD" id="cd06261">
    <property type="entry name" value="TM_PBP2"/>
    <property type="match status" value="1"/>
</dbReference>
<evidence type="ECO:0000256" key="5">
    <source>
        <dbReference type="ARBA" id="ARBA00022505"/>
    </source>
</evidence>
<dbReference type="InterPro" id="IPR000515">
    <property type="entry name" value="MetI-like"/>
</dbReference>
<dbReference type="Proteomes" id="UP000000391">
    <property type="component" value="Chromosome"/>
</dbReference>
<keyword evidence="12" id="KW-1185">Reference proteome</keyword>
<keyword evidence="5" id="KW-0500">Molybdenum</keyword>
<organism evidence="11 12">
    <name type="scientific">Methanohalobium evestigatum (strain ATCC BAA-1072 / DSM 3721 / NBRC 107634 / OCM 161 / Z-7303)</name>
    <dbReference type="NCBI Taxonomy" id="644295"/>
    <lineage>
        <taxon>Archaea</taxon>
        <taxon>Methanobacteriati</taxon>
        <taxon>Methanobacteriota</taxon>
        <taxon>Stenosarchaea group</taxon>
        <taxon>Methanomicrobia</taxon>
        <taxon>Methanosarcinales</taxon>
        <taxon>Methanosarcinaceae</taxon>
        <taxon>Methanohalobium</taxon>
    </lineage>
</organism>
<feature type="transmembrane region" description="Helical" evidence="9">
    <location>
        <begin position="61"/>
        <end position="89"/>
    </location>
</feature>
<dbReference type="KEGG" id="mev:Metev_1768"/>
<name>D7EB88_METEZ</name>
<evidence type="ECO:0000313" key="12">
    <source>
        <dbReference type="Proteomes" id="UP000000391"/>
    </source>
</evidence>
<evidence type="ECO:0000313" key="11">
    <source>
        <dbReference type="EMBL" id="ADI74605.1"/>
    </source>
</evidence>
<gene>
    <name evidence="11" type="ordered locus">Metev_1768</name>
</gene>
<protein>
    <submittedName>
        <fullName evidence="11">Binding-protein-dependent transport systems inner membrane component</fullName>
    </submittedName>
</protein>
<evidence type="ECO:0000256" key="6">
    <source>
        <dbReference type="ARBA" id="ARBA00022692"/>
    </source>
</evidence>
<dbReference type="GO" id="GO:0005886">
    <property type="term" value="C:plasma membrane"/>
    <property type="evidence" value="ECO:0007669"/>
    <property type="project" value="UniProtKB-SubCell"/>
</dbReference>
<keyword evidence="8 9" id="KW-0472">Membrane</keyword>
<evidence type="ECO:0000256" key="4">
    <source>
        <dbReference type="ARBA" id="ARBA00022475"/>
    </source>
</evidence>
<dbReference type="GO" id="GO:0055085">
    <property type="term" value="P:transmembrane transport"/>
    <property type="evidence" value="ECO:0007669"/>
    <property type="project" value="InterPro"/>
</dbReference>
<dbReference type="PROSITE" id="PS50928">
    <property type="entry name" value="ABC_TM1"/>
    <property type="match status" value="1"/>
</dbReference>
<dbReference type="GeneID" id="9347421"/>
<evidence type="ECO:0000256" key="8">
    <source>
        <dbReference type="ARBA" id="ARBA00023136"/>
    </source>
</evidence>
<evidence type="ECO:0000256" key="1">
    <source>
        <dbReference type="ARBA" id="ARBA00004651"/>
    </source>
</evidence>
<dbReference type="SUPFAM" id="SSF161098">
    <property type="entry name" value="MetI-like"/>
    <property type="match status" value="1"/>
</dbReference>
<evidence type="ECO:0000259" key="10">
    <source>
        <dbReference type="PROSITE" id="PS50928"/>
    </source>
</evidence>
<accession>D7EB88</accession>
<dbReference type="AlphaFoldDB" id="D7EB88"/>
<dbReference type="InterPro" id="IPR035906">
    <property type="entry name" value="MetI-like_sf"/>
</dbReference>
<proteinExistence type="inferred from homology"/>
<keyword evidence="3 9" id="KW-0813">Transport</keyword>
<keyword evidence="6 9" id="KW-0812">Transmembrane</keyword>
<evidence type="ECO:0000256" key="3">
    <source>
        <dbReference type="ARBA" id="ARBA00022448"/>
    </source>
</evidence>
<dbReference type="Pfam" id="PF00528">
    <property type="entry name" value="BPD_transp_1"/>
    <property type="match status" value="1"/>
</dbReference>
<feature type="transmembrane region" description="Helical" evidence="9">
    <location>
        <begin position="109"/>
        <end position="129"/>
    </location>
</feature>
<evidence type="ECO:0000256" key="2">
    <source>
        <dbReference type="ARBA" id="ARBA00009306"/>
    </source>
</evidence>
<evidence type="ECO:0000256" key="9">
    <source>
        <dbReference type="RuleBase" id="RU363032"/>
    </source>
</evidence>
<reference evidence="11 12" key="1">
    <citation type="submission" date="2010-06" db="EMBL/GenBank/DDBJ databases">
        <title>Complete sequence chromosome of Methanohalobium evestigatum Z-7303.</title>
        <authorList>
            <consortium name="US DOE Joint Genome Institute"/>
            <person name="Lucas S."/>
            <person name="Copeland A."/>
            <person name="Lapidus A."/>
            <person name="Cheng J.-F."/>
            <person name="Bruce D."/>
            <person name="Goodwin L."/>
            <person name="Pitluck S."/>
            <person name="Saunders E."/>
            <person name="Detter J.C."/>
            <person name="Han C."/>
            <person name="Tapia R."/>
            <person name="Land M."/>
            <person name="Hauser L."/>
            <person name="Kyrpides N."/>
            <person name="Mikhailova N."/>
            <person name="Sieprawska-Lupa M."/>
            <person name="Whitman W.B."/>
            <person name="Anderson I."/>
            <person name="Woyke T."/>
        </authorList>
    </citation>
    <scope>NUCLEOTIDE SEQUENCE [LARGE SCALE GENOMIC DNA]</scope>
    <source>
        <strain evidence="12">ATCC BAA-1072 / DSM 3721 / NBRC 107634 / OCM 161 / Z-7303</strain>
    </source>
</reference>
<keyword evidence="7 9" id="KW-1133">Transmembrane helix</keyword>
<dbReference type="RefSeq" id="WP_013195170.1">
    <property type="nucleotide sequence ID" value="NC_014253.1"/>
</dbReference>
<dbReference type="HOGENOM" id="CLU_016047_14_1_2"/>
<dbReference type="EMBL" id="CP002069">
    <property type="protein sequence ID" value="ADI74605.1"/>
    <property type="molecule type" value="Genomic_DNA"/>
</dbReference>
<sequence>MPEIKSRLNGLGQTNPMLVIFFLSLSILLFFVFITLSNMILQQIVTDFSGLIEAVRDSSVLEAIFLSLYSGFLATLLSFILGVPTAYLLARKDFAGKRIIESILDIPVVVPHTVAGIALLTIFGANGLIGDPLESIVRFRDAMAGTVVAMLFVSAPYLTNSAREGFQSVDPRLENAARSLGAPLWKAFLFVTFPLASRHLLTGSIMCWARAISEFGAVIMLAYYPMVGPTLIYERFTSMGLSESRPIAVLLILVTLTIFVILRMISSGWRRYDRD</sequence>
<dbReference type="STRING" id="644295.Metev_1768"/>
<comment type="subcellular location">
    <subcellularLocation>
        <location evidence="1 9">Cell membrane</location>
        <topology evidence="1 9">Multi-pass membrane protein</topology>
    </subcellularLocation>
</comment>
<feature type="transmembrane region" description="Helical" evidence="9">
    <location>
        <begin position="247"/>
        <end position="265"/>
    </location>
</feature>
<feature type="transmembrane region" description="Helical" evidence="9">
    <location>
        <begin position="208"/>
        <end position="227"/>
    </location>
</feature>
<dbReference type="Gene3D" id="1.10.3720.10">
    <property type="entry name" value="MetI-like"/>
    <property type="match status" value="1"/>
</dbReference>
<dbReference type="PANTHER" id="PTHR30183:SF3">
    <property type="entry name" value="MOLYBDENUM TRANSPORT SYSTEM PERMEASE PROTEIN MODB"/>
    <property type="match status" value="1"/>
</dbReference>
<feature type="domain" description="ABC transmembrane type-1" evidence="10">
    <location>
        <begin position="64"/>
        <end position="262"/>
    </location>
</feature>
<feature type="transmembrane region" description="Helical" evidence="9">
    <location>
        <begin position="20"/>
        <end position="41"/>
    </location>
</feature>
<keyword evidence="4" id="KW-1003">Cell membrane</keyword>
<comment type="similarity">
    <text evidence="2 9">Belongs to the binding-protein-dependent transport system permease family.</text>
</comment>